<keyword evidence="1" id="KW-0051">Antiviral defense</keyword>
<evidence type="ECO:0000313" key="2">
    <source>
        <dbReference type="EMBL" id="TVU85035.1"/>
    </source>
</evidence>
<name>A0ABY3FGJ6_9GAMM</name>
<dbReference type="Proteomes" id="UP000317938">
    <property type="component" value="Unassembled WGS sequence"/>
</dbReference>
<comment type="caution">
    <text evidence="2">The sequence shown here is derived from an EMBL/GenBank/DDBJ whole genome shotgun (WGS) entry which is preliminary data.</text>
</comment>
<accession>A0ABY3FGJ6</accession>
<dbReference type="Pfam" id="PF18144">
    <property type="entry name" value="SMODS"/>
    <property type="match status" value="1"/>
</dbReference>
<dbReference type="CDD" id="cd05400">
    <property type="entry name" value="NT_2-5OAS_ClassI-CCAase"/>
    <property type="match status" value="1"/>
</dbReference>
<protein>
    <submittedName>
        <fullName evidence="2">Nucleotidyltransferase</fullName>
    </submittedName>
</protein>
<reference evidence="2 3" key="1">
    <citation type="submission" date="2019-07" db="EMBL/GenBank/DDBJ databases">
        <title>Diversity of Bacteria from Kongsfjorden, Arctic.</title>
        <authorList>
            <person name="Yu Y."/>
        </authorList>
    </citation>
    <scope>NUCLEOTIDE SEQUENCE [LARGE SCALE GENOMIC DNA]</scope>
    <source>
        <strain evidence="2 3">SM1927</strain>
    </source>
</reference>
<gene>
    <name evidence="2" type="ORF">FQP85_05130</name>
</gene>
<dbReference type="InterPro" id="IPR006116">
    <property type="entry name" value="NT_2-5OAS_ClassI-CCAase"/>
</dbReference>
<proteinExistence type="predicted"/>
<sequence>MSIDLYKKNYAALSANQLRLLTDLLEQACQALELSPTMRQRAEDSYKAVGKWLAESEDPMFDEVEIYPQGSQRIGTTNKPPFRAEFDLDFICYLPKAEGMHPDICRAKVIERLEEHGTYKDLVTELNRGCRINYADNFHMDITPGIPDQNHANEFGAISVPDKKLKEWKASNPKGYARDFDQIAQLVPAYSDEDESLVAMAAFDAKRIEELPKHQGFKGILRRSVQIMKQHRDLLFHENKEYEGKAPISIIVTTLASRAYRDAVKNKIYGNELEVLLAVVESMTSYIETKYVAGKIEIWVTNPKNEHENFAEKWNVDPKRIEAFHYWHRNLIEKLEELASVKSIHLIREKLNQLIGESASEAAVDKHFESFNEERSNNNLFVAKTGAVSTVVTSTPVKANTFFGK</sequence>
<dbReference type="EMBL" id="VNFF01000004">
    <property type="protein sequence ID" value="TVU85035.1"/>
    <property type="molecule type" value="Genomic_DNA"/>
</dbReference>
<keyword evidence="3" id="KW-1185">Reference proteome</keyword>
<dbReference type="RefSeq" id="WP_145234861.1">
    <property type="nucleotide sequence ID" value="NZ_VNFF01000004.1"/>
</dbReference>
<evidence type="ECO:0000256" key="1">
    <source>
        <dbReference type="ARBA" id="ARBA00023118"/>
    </source>
</evidence>
<organism evidence="2 3">
    <name type="scientific">Pseudoalteromonas neustonica</name>
    <dbReference type="NCBI Taxonomy" id="1840331"/>
    <lineage>
        <taxon>Bacteria</taxon>
        <taxon>Pseudomonadati</taxon>
        <taxon>Pseudomonadota</taxon>
        <taxon>Gammaproteobacteria</taxon>
        <taxon>Alteromonadales</taxon>
        <taxon>Pseudoalteromonadaceae</taxon>
        <taxon>Pseudoalteromonas</taxon>
    </lineage>
</organism>
<evidence type="ECO:0000313" key="3">
    <source>
        <dbReference type="Proteomes" id="UP000317938"/>
    </source>
</evidence>